<dbReference type="FunFam" id="3.20.180.20:FF:000002">
    <property type="entry name" value="Cytoplasmic dynein heavy chain 1"/>
    <property type="match status" value="1"/>
</dbReference>
<evidence type="ECO:0000256" key="7">
    <source>
        <dbReference type="ARBA" id="ARBA00022737"/>
    </source>
</evidence>
<dbReference type="InterPro" id="IPR035706">
    <property type="entry name" value="AAA_9"/>
</dbReference>
<dbReference type="InterPro" id="IPR041228">
    <property type="entry name" value="Dynein_C"/>
</dbReference>
<evidence type="ECO:0000256" key="11">
    <source>
        <dbReference type="ARBA" id="ARBA00023054"/>
    </source>
</evidence>
<dbReference type="InterPro" id="IPR041466">
    <property type="entry name" value="Dynein_AAA5_ext"/>
</dbReference>
<dbReference type="InterPro" id="IPR035699">
    <property type="entry name" value="AAA_6"/>
</dbReference>
<feature type="region of interest" description="Disordered" evidence="16">
    <location>
        <begin position="4344"/>
        <end position="4368"/>
    </location>
</feature>
<dbReference type="OrthoDB" id="14187at2759"/>
<dbReference type="FunFam" id="3.40.50.300:FF:000071">
    <property type="entry name" value="Cytoplasmic dynein heavy chain 1"/>
    <property type="match status" value="1"/>
</dbReference>
<organism evidence="18 19">
    <name type="scientific">Tieghemostelium lacteum</name>
    <name type="common">Slime mold</name>
    <name type="synonym">Dictyostelium lacteum</name>
    <dbReference type="NCBI Taxonomy" id="361077"/>
    <lineage>
        <taxon>Eukaryota</taxon>
        <taxon>Amoebozoa</taxon>
        <taxon>Evosea</taxon>
        <taxon>Eumycetozoa</taxon>
        <taxon>Dictyostelia</taxon>
        <taxon>Dictyosteliales</taxon>
        <taxon>Raperosteliaceae</taxon>
        <taxon>Tieghemostelium</taxon>
    </lineage>
</organism>
<dbReference type="Pfam" id="PF22597">
    <property type="entry name" value="DYN_lid"/>
    <property type="match status" value="1"/>
</dbReference>
<evidence type="ECO:0000256" key="14">
    <source>
        <dbReference type="ARBA" id="ARBA00033439"/>
    </source>
</evidence>
<accession>A0A151ZIL3</accession>
<dbReference type="InterPro" id="IPR013594">
    <property type="entry name" value="Dynein_heavy_tail"/>
</dbReference>
<dbReference type="Gene3D" id="1.20.58.1120">
    <property type="match status" value="1"/>
</dbReference>
<dbReference type="InterPro" id="IPR004273">
    <property type="entry name" value="Dynein_heavy_D6_P-loop"/>
</dbReference>
<dbReference type="GO" id="GO:0008569">
    <property type="term" value="F:minus-end-directed microtubule motor activity"/>
    <property type="evidence" value="ECO:0007669"/>
    <property type="project" value="InterPro"/>
</dbReference>
<evidence type="ECO:0000256" key="9">
    <source>
        <dbReference type="ARBA" id="ARBA00022840"/>
    </source>
</evidence>
<feature type="region of interest" description="Disordered" evidence="16">
    <location>
        <begin position="922"/>
        <end position="963"/>
    </location>
</feature>
<dbReference type="FunFam" id="1.20.140.100:FF:000002">
    <property type="entry name" value="Cytoplasmic dynein heavy chain 1"/>
    <property type="match status" value="1"/>
</dbReference>
<dbReference type="CDD" id="cd00009">
    <property type="entry name" value="AAA"/>
    <property type="match status" value="1"/>
</dbReference>
<protein>
    <recommendedName>
        <fullName evidence="4">Dynein heavy chain, cytoplasmic</fullName>
    </recommendedName>
    <alternativeName>
        <fullName evidence="14">Dynein heavy chain, cytosolic</fullName>
    </alternativeName>
</protein>
<dbReference type="InterPro" id="IPR026983">
    <property type="entry name" value="DHC"/>
</dbReference>
<dbReference type="InterPro" id="IPR043157">
    <property type="entry name" value="Dynein_AAA1S"/>
</dbReference>
<keyword evidence="13" id="KW-0206">Cytoskeleton</keyword>
<dbReference type="Pfam" id="PF12774">
    <property type="entry name" value="AAA_6"/>
    <property type="match status" value="1"/>
</dbReference>
<dbReference type="Gene3D" id="1.20.1270.280">
    <property type="match status" value="1"/>
</dbReference>
<feature type="compositionally biased region" description="Basic and acidic residues" evidence="16">
    <location>
        <begin position="4354"/>
        <end position="4363"/>
    </location>
</feature>
<dbReference type="InterPro" id="IPR024317">
    <property type="entry name" value="Dynein_heavy_chain_D4_dom"/>
</dbReference>
<dbReference type="Pfam" id="PF12780">
    <property type="entry name" value="AAA_8"/>
    <property type="match status" value="1"/>
</dbReference>
<name>A0A151ZIL3_TIELA</name>
<gene>
    <name evidence="18" type="ORF">DLAC_05237</name>
</gene>
<dbReference type="FunFam" id="3.40.50.300:FF:000373">
    <property type="entry name" value="Cytoplasmic dynein heavy chain 2"/>
    <property type="match status" value="1"/>
</dbReference>
<comment type="similarity">
    <text evidence="2">Belongs to the dynein heavy chain family.</text>
</comment>
<dbReference type="GO" id="GO:0051959">
    <property type="term" value="F:dynein light intermediate chain binding"/>
    <property type="evidence" value="ECO:0007669"/>
    <property type="project" value="InterPro"/>
</dbReference>
<keyword evidence="9" id="KW-0067">ATP-binding</keyword>
<dbReference type="InterPro" id="IPR013602">
    <property type="entry name" value="Dynein_heavy_linker"/>
</dbReference>
<dbReference type="InterPro" id="IPR042219">
    <property type="entry name" value="AAA_lid_11_sf"/>
</dbReference>
<dbReference type="Gene3D" id="3.40.50.300">
    <property type="entry name" value="P-loop containing nucleotide triphosphate hydrolases"/>
    <property type="match status" value="5"/>
</dbReference>
<sequence>MEDNNTLSPTTSTTSTTSPTVGVVSENTLLETNKYLCKICPILLDGDITIFQNYLNQPDSVNKLKKFISDAKIPVLLIQKKTLTDDDQQQPKELYHIEIEVKFSGENISTLAVVKRIPESTINVDGGKSLSSQLQVLNLGEGSPFDTLHNYIHNSVAPFIRSFILTSNQKDTVEKDVKLGIGAVNQKIAELELSLYNCKQQVQIPEVVISINPEIKQVIAKVGVGKAAKPDDLGDKAQSTEFLNTLQGGVRVWEKNILSVTKHPMLETLPHDVSTSQEINFWVELESNLQRISEQIKSPEAELTLSTLKQAKRFVATAPFETDNIGLGKAREKVTSYRPIIKDFPISDLLTAIDLESVSQAISQIYSHLKRNKTSTSTGYPVTRYLTLLEAVGRDMCNKVFQILRQKNLMNIDYQEFEKLIRALKALFILWDDQFGLFREVLRDLAKKRGNERVPLIVNVDNKSLLDRILKISKFRKQHEDLKNVISTVLPNSASSGLSAVPGSVSGQPKSEVNAIEEINEAYLEFKEIDVLLLSKEGEDVWETAVKRYNSRTDRVEAYITSRLRDRLATAKNANEMFRVYHKFKDLLKRPRIRGATHEYQAQLIERVKDDIRVLHEKFKMQYNNSEAYYMSQIRDLPPVSGAIIWAKQIERQLDTYMKRVADVLGDSWESDAEGQKLKAESDQFRHKLNTDHIFQKWVQDTGSRSFEVSGKILTIVKKGNKAALDINFDSHIIMLFKEVRNLQWLGFRVPLNISFGSQVAKQVYPFAVSLKETLRTYTQTSGKITPEISALIAAYKKDVQTNLQEGFKLKWESLRVDPYVRKLSTSVNSFRDKVDDLIQKYSGIKKLMDGLKSCPFKFENFVDILQNIQKIVDELNLASYSNLGLWVTQLDAQLEHMLIDRLIDAINSWVVLIEGEDQSQGQSIARGDQNTNTPHRMQYASRNRQPQDSTAESSTQHQDQIIKPTISTTTHEIVLRNQILYLDPPLEFARVNWISQLHTWLNIVCDLPRIQASRYDEGISRGRGDQASQRKTFRDSLTKLPAGVLEKSYSVIAKKLDQVKEYVQIWLQYQSLWDMDSTYVYNKLGDDLNKWQQLLNQIKKSRTTFDNSATEKQFGPLVIDYGQVQSIVNNKYDYWHKDILSHFGMKLAEKMKLFYDTISNKRTELEKLSVETVSTEEAVTFIIQIQEIKKSMAPWEAELKYYSTGQDLLKRQRFQFPLDWLEYDTVEGEWLSFNDILTRKTSAISEAVPQLQAKILQESKSINDRIKEFVDDWNQGKPLQGNIKYTVALDSLKIYESRLTRLRDESERLKKAKVALDLDATQSSTEDDRLSPIEEEMQDLKAVWVELSNTWLEIDNLKETNWSAIVPRKVRKSLEDTLQKLKNLPNRIRQYSAFDHTQSTLKNLLKANAIITDLHSEAIKERHWKILKKRLNTNWILTELTLGSIWDSDLVRNENIYREVITAAQGEIALEEFLKQVREYWTVLELDLVNYQRKCKLIRGWDDLFGKLAEHLNSIAAMKMSPYYKVFEEEASAWDDKLNRLRTLLDVWIDVQRRWVYLEGIFSGSGDINQLLPAESSRFKSINAEFINLMKKVSTAPLILEVLSIERIQHTMERLAELLGKIQKALGEYLERQRAAFARFYFVGDEDLLEIIGNSKDIIKIQKHFRKMFAGLANLLLDDEKVTILGMSSGEGEVVNFKKPISIAQGPKIHEWLTMVENEMRSTLATLLDESVKYYQSTIQDSKDLAAKYSEWVDMFPTQLIILTSQIQWTQAVDKSLASNPAQLVEIEASTQQILNNLADEVLKDLPNQKRKKFEHLITELVHQRDVCRQLIKNKINNNKDFEWLYHMRYYYDQQQENILHKLFIHMANATFYYGYEYLGIGERLVQTPLTDRCYLTLTQALESRMGGNPFGPAGTGKTETVKALGNQLGRFVLVFCCDEGFDLQAMSRIFVGLCQCGAWGCFDEFNRLEERILSAVSQQIQTIQVALKEKAKEVELLGKNVSIHQDMGIFVTMNPGYAGRSNLPDNLKKLFRSMAMIKPDREMIAQVMLYSQGFKTAEILAGKIVPLFKLCQEQLSAQAHYDFGLRALKSVLVSAGGLKRKMPVPQDTKQSDYQTVYSNYEIGVLLNSINDTMIPKLVADDIPLIQSLLLDVFPGTQLQAIQLDALREKIKLFAEKSHLVPKPEWVEKLLQLHQIQNINHGVMMVGPSGSGKTAAWKVYLDAIEAIDGVKSEAYCLDPKAITKDQLFGSLDITTREWTDGLFTATLRRIIDNVRGESSKRHWIIFDGDVDPEWVENLNSLLDDNKLLTLPNGERLALPGNVRIMFEVQDLKYATLATISRCGMVWFSEEILTTQMIFTNYLNTIANEPFDAQEREQQRRNENQKEQILTPGLRVQRDCSEIIKQYFEPGALVNKVLEDASQRVHIMDFTRLRALNSFFSLVNKSITNIIEYNQLHSDFPMPQENMSNYMTNRLLYSLMWGFGGSMGLVERENFSRSIQQMAITPVPQPTIPLLDYSVNLEDANWNLWKNKVPSVEVETHKVASPDVVIPTVDTTRHVDVLHAWLSEHRPLILCGPPGSGKTMTLTSTLKAFPDYDVVSLNFSSATSPELILKTFDHHCEYKRTPSGDTVLRPIQMGKWLVVFCDEINLPASDKYGTQRVITFLRQLVEKGGFWRTSDHQWITLEKIQFVGACNPPTDAGRVPLSHRFLRHAPILLVDFPSTSSLIQIYGTFNRALMKLLPNLRSFADNLTDAMVEFYSASQKRFTPDMHAHYIYSPRELSRWIRALLEAIQTMEGCTLDGLVRLWAHEGLRLFQDRLVEVDERDWTDKMIDEVAMKHFPSASPESLKRPILYSNWLSKDYVPVERNELREYVKARLKVFYEEELDVPLVLFNEVLDHILRIDRVFRQPQGHALLIGVSGGGKSVLSRFVAWMNGLSIYTIKVNNNYTAADFDDDLRMLLKRAGCKEEKICFIFDESNVLESSFLERMNTLLAGGEVPGLFEGEEFTALMHQCKETAQRNSLILDTEEELYKYFTQLVRRNLHVVFTMNPASPDFHNRSATSPALFNRCVLDWFGEWSPEALFQVGSEFTRNLDLENQSYIAPPGFIEEIELAQQTMVNTSIPIPPSHRDAVVSTLVYIHQTIGEANLRLFRRQGRQNYVTPRHYLDFINQVVLLINEKREQLEEEQLHLNIGLRKLRETEQQVKELQISLAQKNRELEIKNDQANQKLKQMVQDQQIAEQKQKEAKDLQVILDVRNTEIEVQKKKAYADLEKAEPAILEAQESVKTIKKKHLDEIKALPKPPAPVKLAMEAVCLMLTGKKLEWQDIRKKIMETTFIASIVNFDTKKQLTSKIRDAVISSYLKDPEFNYEAVNRASKACGPLVKWVQAQTFYSDILDRVKPLRDEVEQLEAAAQELKLKKDEIVSTISSLEQSIATYKEEYATLIRDTESIKTEMTKVKTKVERSIALLENLSTERGRWEQQSLNFQTQMATVVGDVILASAFLAYIGFFDQTFRHDLLKKWMNRLEAVGIKFKPDLSVPDFLSKPEERLAWHANSLPSDELCVENAIMLKRFNRYPLVIDPSGQAMEFLMNQYQDKKITKTSFLDSSFMKNLESALRFGCPLLVQDVENIDPVLNPVLNKEIRKKGGRILIRLGDQDVDFSPSFMIFLFTRDPTAHFTPDLCSRVTFVNFTVTPSSLQSQCLHEALKTERPDTHKKRSDLLKIQGEFKVKLRNLEKSLLNALSQAQGNILDDDSIIGTLESLKREAAEIASKVEETDIVMQEITQVSATYNPMALSCSRVYFALEELSQFHLYQFSLRFFLDIFHNLLNNNSNLDGVKDPQDRLVILTRDIFTKTFTRVSRTLLNDDRITFAIQLAIISLKGTRGEIAESEWEFLLKGGDNISSTTTPPSMQGLESILNGTQMKWLSLLKLQVSSFSKLVEHIQQHQDQWKSFFDISSTGDVIIPEHWIQYQNGETQNQQKPVEAFRNLLLMKSFHSDRVIAQAHQFVSTVFGDQFLSTQELDMATIVEKEVKAVSPLLLCSVPGYDASSKVDDLAMELRKQYKSFAIGSPEGFELAEKAIYTAAKAGTWVLLKNIHLAPQWLVQLEKKLHSLTPHPNFRLFMTSEIHPALPANLLRMSNVFSYENPPGVKANLLHTFGAITANRMDKQPVERSRIYFLLAWFHAVIQERLRYIPLGWTKFFEFNDADLRGALDSIDYWVDLYSKGRSNIDPDKIPWVAVRTILGSTIYGGRIDNEFDMRLLNSFLEQLFTPQAFNPDFPLVSSIGLTVPEGTTRAHFLKFIESLPEVSTPVWLGLPENAENLLLSNKARKLIQDLQKMQSLEEDGDDEDDQNKQSEDKPKAKMRSTIQEWTKELPAPLKLLKRTAQNIKDPLFRCFEREIITGSKLIKKITVDFKNILEVLDGNIKSTNYLRSLMTSITKGQVPKEWKWYSVPDSVSLSIWMSDFFKRMQQLTEISESSDFRSLQVWLGGLLNPEAYITATRQSAAQLNGWSLENLRLHVASIGEVDKNSVSGFIVKGLVMEGALWKNNNLNPTNILSTPVQVTSFSWIDKDDQVFANPASKLLVPVYLNDTRTELLFSIELPYDTTSSTKQSWYQRSVSMSSWKLDI</sequence>
<dbReference type="Gene3D" id="3.20.180.20">
    <property type="entry name" value="Dynein heavy chain, N-terminal domain 2"/>
    <property type="match status" value="1"/>
</dbReference>
<dbReference type="Gene3D" id="1.20.920.30">
    <property type="match status" value="1"/>
</dbReference>
<evidence type="ECO:0000256" key="3">
    <source>
        <dbReference type="ARBA" id="ARBA00011655"/>
    </source>
</evidence>
<dbReference type="Pfam" id="PF03028">
    <property type="entry name" value="Dynein_heavy"/>
    <property type="match status" value="1"/>
</dbReference>
<proteinExistence type="inferred from homology"/>
<dbReference type="InterPro" id="IPR042222">
    <property type="entry name" value="Dynein_2_N"/>
</dbReference>
<dbReference type="Gene3D" id="1.10.8.1220">
    <property type="match status" value="1"/>
</dbReference>
<dbReference type="Gene3D" id="1.10.8.720">
    <property type="entry name" value="Region D6 of dynein motor"/>
    <property type="match status" value="1"/>
</dbReference>
<evidence type="ECO:0000256" key="8">
    <source>
        <dbReference type="ARBA" id="ARBA00022741"/>
    </source>
</evidence>
<evidence type="ECO:0000313" key="19">
    <source>
        <dbReference type="Proteomes" id="UP000076078"/>
    </source>
</evidence>
<dbReference type="GO" id="GO:0007018">
    <property type="term" value="P:microtubule-based movement"/>
    <property type="evidence" value="ECO:0007669"/>
    <property type="project" value="InterPro"/>
</dbReference>
<dbReference type="Pfam" id="PF18198">
    <property type="entry name" value="AAA_lid_11"/>
    <property type="match status" value="1"/>
</dbReference>
<keyword evidence="11 15" id="KW-0175">Coiled coil</keyword>
<dbReference type="PANTHER" id="PTHR46532">
    <property type="entry name" value="MALE FERTILITY FACTOR KL5"/>
    <property type="match status" value="1"/>
</dbReference>
<evidence type="ECO:0000256" key="10">
    <source>
        <dbReference type="ARBA" id="ARBA00023017"/>
    </source>
</evidence>
<comment type="subcellular location">
    <subcellularLocation>
        <location evidence="1">Cytoplasm</location>
        <location evidence="1">Cytoskeleton</location>
    </subcellularLocation>
</comment>
<dbReference type="InterPro" id="IPR042228">
    <property type="entry name" value="Dynein_linker_3"/>
</dbReference>
<dbReference type="Pfam" id="PF18199">
    <property type="entry name" value="Dynein_C"/>
    <property type="match status" value="1"/>
</dbReference>
<dbReference type="InParanoid" id="A0A151ZIL3"/>
<dbReference type="GO" id="GO:0045505">
    <property type="term" value="F:dynein intermediate chain binding"/>
    <property type="evidence" value="ECO:0007669"/>
    <property type="project" value="InterPro"/>
</dbReference>
<dbReference type="Gene3D" id="1.20.920.20">
    <property type="match status" value="2"/>
</dbReference>
<feature type="region of interest" description="Disordered" evidence="16">
    <location>
        <begin position="1"/>
        <end position="20"/>
    </location>
</feature>
<feature type="domain" description="AAA+ ATPase" evidence="17">
    <location>
        <begin position="2910"/>
        <end position="3076"/>
    </location>
</feature>
<dbReference type="EMBL" id="LODT01000025">
    <property type="protein sequence ID" value="KYQ93838.1"/>
    <property type="molecule type" value="Genomic_DNA"/>
</dbReference>
<dbReference type="InterPro" id="IPR027417">
    <property type="entry name" value="P-loop_NTPase"/>
</dbReference>
<dbReference type="STRING" id="361077.A0A151ZIL3"/>
<keyword evidence="8" id="KW-0547">Nucleotide-binding</keyword>
<feature type="coiled-coil region" evidence="15">
    <location>
        <begin position="3167"/>
        <end position="3243"/>
    </location>
</feature>
<keyword evidence="19" id="KW-1185">Reference proteome</keyword>
<dbReference type="InterPro" id="IPR003593">
    <property type="entry name" value="AAA+_ATPase"/>
</dbReference>
<reference evidence="18 19" key="1">
    <citation type="submission" date="2015-12" db="EMBL/GenBank/DDBJ databases">
        <title>Dictyostelia acquired genes for synthesis and detection of signals that induce cell-type specialization by lateral gene transfer from prokaryotes.</title>
        <authorList>
            <person name="Gloeckner G."/>
            <person name="Schaap P."/>
        </authorList>
    </citation>
    <scope>NUCLEOTIDE SEQUENCE [LARGE SCALE GENOMIC DNA]</scope>
    <source>
        <strain evidence="18 19">TK</strain>
    </source>
</reference>
<keyword evidence="10" id="KW-0243">Dynein</keyword>
<keyword evidence="5" id="KW-0963">Cytoplasm</keyword>
<dbReference type="OMA" id="NERQMTR"/>
<feature type="compositionally biased region" description="Acidic residues" evidence="16">
    <location>
        <begin position="4344"/>
        <end position="4353"/>
    </location>
</feature>
<dbReference type="SMART" id="SM00382">
    <property type="entry name" value="AAA"/>
    <property type="match status" value="3"/>
</dbReference>
<keyword evidence="7" id="KW-0677">Repeat</keyword>
<evidence type="ECO:0000256" key="2">
    <source>
        <dbReference type="ARBA" id="ARBA00008887"/>
    </source>
</evidence>
<evidence type="ECO:0000256" key="6">
    <source>
        <dbReference type="ARBA" id="ARBA00022701"/>
    </source>
</evidence>
<keyword evidence="6" id="KW-0493">Microtubule</keyword>
<evidence type="ECO:0000256" key="4">
    <source>
        <dbReference type="ARBA" id="ARBA00022197"/>
    </source>
</evidence>
<dbReference type="FunFam" id="1.20.1270.280:FF:000004">
    <property type="entry name" value="Cytoplasmic dynein heavy chain 2"/>
    <property type="match status" value="1"/>
</dbReference>
<evidence type="ECO:0000313" key="18">
    <source>
        <dbReference type="EMBL" id="KYQ93838.1"/>
    </source>
</evidence>
<dbReference type="Gene3D" id="6.10.140.1060">
    <property type="match status" value="1"/>
</dbReference>
<dbReference type="GO" id="GO:0005874">
    <property type="term" value="C:microtubule"/>
    <property type="evidence" value="ECO:0007669"/>
    <property type="project" value="UniProtKB-KW"/>
</dbReference>
<dbReference type="FunFam" id="1.10.287.2620:FF:000008">
    <property type="entry name" value="Dynein heavy chain, cytoplasmic"/>
    <property type="match status" value="1"/>
</dbReference>
<dbReference type="Gene3D" id="1.20.140.100">
    <property type="entry name" value="Dynein heavy chain, N-terminal domain 2"/>
    <property type="match status" value="1"/>
</dbReference>
<evidence type="ECO:0000256" key="15">
    <source>
        <dbReference type="SAM" id="Coils"/>
    </source>
</evidence>
<dbReference type="SUPFAM" id="SSF52540">
    <property type="entry name" value="P-loop containing nucleoside triphosphate hydrolases"/>
    <property type="match status" value="4"/>
</dbReference>
<dbReference type="FunFam" id="3.40.50.300:FF:000122">
    <property type="entry name" value="Cytoplasmic dynein 1 heavy chain"/>
    <property type="match status" value="1"/>
</dbReference>
<dbReference type="FunFam" id="1.20.920.30:FF:000001">
    <property type="entry name" value="Cytoplasmic dynein heavy chain 1"/>
    <property type="match status" value="1"/>
</dbReference>
<dbReference type="FunFam" id="1.10.472.130:FF:000002">
    <property type="entry name" value="Cytoplasmic dynein heavy chain 1"/>
    <property type="match status" value="1"/>
</dbReference>
<dbReference type="Pfam" id="PF12781">
    <property type="entry name" value="AAA_9"/>
    <property type="match status" value="1"/>
</dbReference>
<keyword evidence="12" id="KW-0505">Motor protein</keyword>
<dbReference type="InterPro" id="IPR041658">
    <property type="entry name" value="AAA_lid_11"/>
</dbReference>
<feature type="domain" description="AAA+ ATPase" evidence="17">
    <location>
        <begin position="1908"/>
        <end position="2051"/>
    </location>
</feature>
<dbReference type="FunCoup" id="A0A151ZIL3">
    <property type="interactions" value="679"/>
</dbReference>
<feature type="compositionally biased region" description="Low complexity" evidence="16">
    <location>
        <begin position="8"/>
        <end position="20"/>
    </location>
</feature>
<dbReference type="Gene3D" id="1.10.472.130">
    <property type="match status" value="1"/>
</dbReference>
<dbReference type="InterPro" id="IPR054354">
    <property type="entry name" value="DYNC2H1-like_lid"/>
</dbReference>
<evidence type="ECO:0000256" key="5">
    <source>
        <dbReference type="ARBA" id="ARBA00022490"/>
    </source>
</evidence>
<dbReference type="Pfam" id="PF08393">
    <property type="entry name" value="DHC_N2"/>
    <property type="match status" value="1"/>
</dbReference>
<dbReference type="FunFam" id="3.10.490.20:FF:000004">
    <property type="entry name" value="Cytoplasmic dynein heavy chain 2"/>
    <property type="match status" value="1"/>
</dbReference>
<dbReference type="FunFam" id="1.10.8.1220:FF:000002">
    <property type="entry name" value="cytoplasmic dynein 1 heavy chain 1-like"/>
    <property type="match status" value="1"/>
</dbReference>
<dbReference type="Gene3D" id="1.10.8.710">
    <property type="match status" value="1"/>
</dbReference>
<comment type="caution">
    <text evidence="18">The sequence shown here is derived from an EMBL/GenBank/DDBJ whole genome shotgun (WGS) entry which is preliminary data.</text>
</comment>
<dbReference type="Pfam" id="PF17852">
    <property type="entry name" value="Dynein_AAA_lid"/>
    <property type="match status" value="1"/>
</dbReference>
<dbReference type="FunFam" id="1.10.8.720:FF:000003">
    <property type="entry name" value="Cytoplasmic dynein heavy chain 2"/>
    <property type="match status" value="1"/>
</dbReference>
<evidence type="ECO:0000256" key="1">
    <source>
        <dbReference type="ARBA" id="ARBA00004245"/>
    </source>
</evidence>
<dbReference type="GO" id="GO:0005524">
    <property type="term" value="F:ATP binding"/>
    <property type="evidence" value="ECO:0007669"/>
    <property type="project" value="UniProtKB-KW"/>
</dbReference>
<feature type="domain" description="AAA+ ATPase" evidence="17">
    <location>
        <begin position="2568"/>
        <end position="2719"/>
    </location>
</feature>
<dbReference type="FunFam" id="1.20.58.1120:FF:000003">
    <property type="entry name" value="Cytoplasmic dynein heavy chain 1"/>
    <property type="match status" value="1"/>
</dbReference>
<evidence type="ECO:0000256" key="13">
    <source>
        <dbReference type="ARBA" id="ARBA00023212"/>
    </source>
</evidence>
<dbReference type="Pfam" id="PF12775">
    <property type="entry name" value="AAA_7"/>
    <property type="match status" value="1"/>
</dbReference>
<feature type="coiled-coil region" evidence="15">
    <location>
        <begin position="3400"/>
        <end position="3448"/>
    </location>
</feature>
<dbReference type="Pfam" id="PF12777">
    <property type="entry name" value="MT"/>
    <property type="match status" value="1"/>
</dbReference>
<dbReference type="InterPro" id="IPR043160">
    <property type="entry name" value="Dynein_C_barrel"/>
</dbReference>
<dbReference type="Proteomes" id="UP000076078">
    <property type="component" value="Unassembled WGS sequence"/>
</dbReference>
<evidence type="ECO:0000256" key="16">
    <source>
        <dbReference type="SAM" id="MobiDB-lite"/>
    </source>
</evidence>
<dbReference type="Gene3D" id="3.10.490.20">
    <property type="match status" value="1"/>
</dbReference>
<dbReference type="FunFam" id="3.40.50.300:FF:000517">
    <property type="entry name" value="Cytoplasmic dynein heavy chain 1"/>
    <property type="match status" value="1"/>
</dbReference>
<evidence type="ECO:0000256" key="12">
    <source>
        <dbReference type="ARBA" id="ARBA00023175"/>
    </source>
</evidence>
<feature type="coiled-coil region" evidence="15">
    <location>
        <begin position="1293"/>
        <end position="1320"/>
    </location>
</feature>
<dbReference type="Gene3D" id="1.10.287.2620">
    <property type="match status" value="1"/>
</dbReference>
<dbReference type="Pfam" id="PF08385">
    <property type="entry name" value="DHC_N1"/>
    <property type="match status" value="1"/>
</dbReference>
<dbReference type="FunFam" id="1.10.8.710:FF:000005">
    <property type="entry name" value="Cytoplasmic dynein heavy chain 1"/>
    <property type="match status" value="1"/>
</dbReference>
<evidence type="ECO:0000259" key="17">
    <source>
        <dbReference type="SMART" id="SM00382"/>
    </source>
</evidence>
<comment type="subunit">
    <text evidence="3">Consists of at least two heavy chains and a number of intermediate and light chains.</text>
</comment>
<dbReference type="GO" id="GO:0005858">
    <property type="term" value="C:axonemal dynein complex"/>
    <property type="evidence" value="ECO:0007669"/>
    <property type="project" value="TreeGrafter"/>
</dbReference>
<dbReference type="InterPro" id="IPR024743">
    <property type="entry name" value="Dynein_HC_stalk"/>
</dbReference>
<dbReference type="FunFam" id="1.20.920.20:FF:000002">
    <property type="entry name" value="Cytoplasmic dynein 1 heavy chain"/>
    <property type="match status" value="1"/>
</dbReference>
<dbReference type="PANTHER" id="PTHR46532:SF4">
    <property type="entry name" value="AAA+ ATPASE DOMAIN-CONTAINING PROTEIN"/>
    <property type="match status" value="1"/>
</dbReference>